<accession>A0A1I1JUB9</accession>
<proteinExistence type="predicted"/>
<evidence type="ECO:0000256" key="1">
    <source>
        <dbReference type="SAM" id="MobiDB-lite"/>
    </source>
</evidence>
<protein>
    <submittedName>
        <fullName evidence="2">Uncharacterized protein</fullName>
    </submittedName>
</protein>
<dbReference type="Proteomes" id="UP000199161">
    <property type="component" value="Unassembled WGS sequence"/>
</dbReference>
<organism evidence="2 3">
    <name type="scientific">Natronobacterium haloterrestre</name>
    <name type="common">Halobiforma haloterrestris</name>
    <dbReference type="NCBI Taxonomy" id="148448"/>
    <lineage>
        <taxon>Archaea</taxon>
        <taxon>Methanobacteriati</taxon>
        <taxon>Methanobacteriota</taxon>
        <taxon>Stenosarchaea group</taxon>
        <taxon>Halobacteria</taxon>
        <taxon>Halobacteriales</taxon>
        <taxon>Natrialbaceae</taxon>
        <taxon>Natronobacterium</taxon>
    </lineage>
</organism>
<keyword evidence="3" id="KW-1185">Reference proteome</keyword>
<reference evidence="3" key="1">
    <citation type="submission" date="2016-10" db="EMBL/GenBank/DDBJ databases">
        <authorList>
            <person name="Varghese N."/>
            <person name="Submissions S."/>
        </authorList>
    </citation>
    <scope>NUCLEOTIDE SEQUENCE [LARGE SCALE GENOMIC DNA]</scope>
    <source>
        <strain evidence="3">DSM 13078</strain>
    </source>
</reference>
<dbReference type="AlphaFoldDB" id="A0A1I1JUB9"/>
<evidence type="ECO:0000313" key="3">
    <source>
        <dbReference type="Proteomes" id="UP000199161"/>
    </source>
</evidence>
<evidence type="ECO:0000313" key="2">
    <source>
        <dbReference type="EMBL" id="SFC51841.1"/>
    </source>
</evidence>
<dbReference type="EMBL" id="FOKW01000009">
    <property type="protein sequence ID" value="SFC51841.1"/>
    <property type="molecule type" value="Genomic_DNA"/>
</dbReference>
<feature type="compositionally biased region" description="Acidic residues" evidence="1">
    <location>
        <begin position="40"/>
        <end position="60"/>
    </location>
</feature>
<feature type="region of interest" description="Disordered" evidence="1">
    <location>
        <begin position="40"/>
        <end position="63"/>
    </location>
</feature>
<name>A0A1I1JUB9_NATHA</name>
<sequence length="132" mass="14255">MIDFIGNRLLEQVNVFNETDQRIGGSIVIRGPGGDTVLDETFDIAPSDSEDDEDDGDDEQSTAVYDDVWDGSGAYEATVELDDTEIDGESEATATVTIDDPDEEMLAVPLGSEEVDEPIAFRVGESLSDFAQ</sequence>
<gene>
    <name evidence="2" type="ORF">SAMN05444422_109194</name>
</gene>